<dbReference type="GO" id="GO:0005524">
    <property type="term" value="F:ATP binding"/>
    <property type="evidence" value="ECO:0007669"/>
    <property type="project" value="InterPro"/>
</dbReference>
<dbReference type="GO" id="GO:0016887">
    <property type="term" value="F:ATP hydrolysis activity"/>
    <property type="evidence" value="ECO:0007669"/>
    <property type="project" value="InterPro"/>
</dbReference>
<evidence type="ECO:0000259" key="2">
    <source>
        <dbReference type="Pfam" id="PF14491"/>
    </source>
</evidence>
<name>A0A7Y7QTX8_9SPHN</name>
<dbReference type="EMBL" id="JABYQV010000004">
    <property type="protein sequence ID" value="NVP30612.1"/>
    <property type="molecule type" value="Genomic_DNA"/>
</dbReference>
<accession>A0A7Y7QTX8</accession>
<dbReference type="Pfam" id="PF14491">
    <property type="entry name" value="DUF4435"/>
    <property type="match status" value="1"/>
</dbReference>
<dbReference type="InterPro" id="IPR027417">
    <property type="entry name" value="P-loop_NTPase"/>
</dbReference>
<dbReference type="Proteomes" id="UP000557656">
    <property type="component" value="Unassembled WGS sequence"/>
</dbReference>
<dbReference type="SUPFAM" id="SSF52540">
    <property type="entry name" value="P-loop containing nucleoside triphosphate hydrolases"/>
    <property type="match status" value="1"/>
</dbReference>
<dbReference type="Proteomes" id="UP000531581">
    <property type="component" value="Unassembled WGS sequence"/>
</dbReference>
<evidence type="ECO:0000313" key="5">
    <source>
        <dbReference type="Proteomes" id="UP000531581"/>
    </source>
</evidence>
<dbReference type="Gene3D" id="3.40.50.300">
    <property type="entry name" value="P-loop containing nucleotide triphosphate hydrolases"/>
    <property type="match status" value="1"/>
</dbReference>
<evidence type="ECO:0000313" key="6">
    <source>
        <dbReference type="Proteomes" id="UP000557656"/>
    </source>
</evidence>
<reference evidence="5 6" key="1">
    <citation type="submission" date="2020-05" db="EMBL/GenBank/DDBJ databases">
        <title>Draft Genome Sequences of Sphingomonas sp. Isolated from the International Space Station.</title>
        <authorList>
            <person name="Bijlani S."/>
            <person name="Singh N.K."/>
            <person name="Mason C.E."/>
            <person name="Wang C.C."/>
            <person name="Venkateswaran K."/>
        </authorList>
    </citation>
    <scope>NUCLEOTIDE SEQUENCE [LARGE SCALE GENOMIC DNA]</scope>
    <source>
        <strain evidence="3 6">IIF7SW-B5</strain>
        <strain evidence="4">ISS-IIF7SWP</strain>
    </source>
</reference>
<evidence type="ECO:0000313" key="3">
    <source>
        <dbReference type="EMBL" id="NNG53103.1"/>
    </source>
</evidence>
<evidence type="ECO:0000313" key="4">
    <source>
        <dbReference type="EMBL" id="NVP30612.1"/>
    </source>
</evidence>
<keyword evidence="6" id="KW-1185">Reference proteome</keyword>
<gene>
    <name evidence="3" type="ORF">HKX05_07045</name>
    <name evidence="4" type="ORF">HLV41_06120</name>
</gene>
<sequence length="540" mass="58907">MGLTGRFDVPTFHGTIPVEVSAGASIVFVGANGAGKTRLGVLLDTGLSNAGVEVHRIAAHRSLTLNPEIVPSSLEIATKRLRYGWDQGTHAHKHGHRYGGKPETALLSDYDLVLSALYAENNDVSVAYRQARQVSYEDSSPPPSAKIDTAKKIWESVLPHRQLIILGNALKTATPGGQEYSASDMSDGERVTFYLIAQALLAQPDTLLIFDEPELHINRSILAKLWDEIEAARPDCCFLYITHDVDFASSRHAATKYALREFRRDPSDAWDIELVPENGSLPDDIVATIIGSRRPVLFVEGDGGSLDSSLYRRVYGDFTVVPVGGCEQVIQTVATFAARPDLHRVGCAGLVDADGRTDGEAAYLETKGVYRLPVSEIENVFLLPGVFLALAASLNFSANDARTRLSTLQELVFSQAGQQIDAICLRYARRRVDSEMKKIGLASNDITSLDTEFKQAAGGVNPINIFNEIKAKLGTAIASQDYRTVLLYYDNKGLLNEVARLLGYQQKSLEEFIGRTLRSDASSVLHAALADELPVPVPRP</sequence>
<comment type="caution">
    <text evidence="4">The sequence shown here is derived from an EMBL/GenBank/DDBJ whole genome shotgun (WGS) entry which is preliminary data.</text>
</comment>
<dbReference type="RefSeq" id="WP_082794849.1">
    <property type="nucleotide sequence ID" value="NZ_JAKRSY010000003.1"/>
</dbReference>
<evidence type="ECO:0000259" key="1">
    <source>
        <dbReference type="Pfam" id="PF13304"/>
    </source>
</evidence>
<protein>
    <submittedName>
        <fullName evidence="4">AAA family ATPase</fullName>
    </submittedName>
</protein>
<dbReference type="Pfam" id="PF13304">
    <property type="entry name" value="AAA_21"/>
    <property type="match status" value="1"/>
</dbReference>
<proteinExistence type="predicted"/>
<dbReference type="InterPro" id="IPR003959">
    <property type="entry name" value="ATPase_AAA_core"/>
</dbReference>
<dbReference type="CDD" id="cd00267">
    <property type="entry name" value="ABC_ATPase"/>
    <property type="match status" value="1"/>
</dbReference>
<dbReference type="AlphaFoldDB" id="A0A7Y7QTX8"/>
<dbReference type="InterPro" id="IPR029492">
    <property type="entry name" value="DUF4435"/>
</dbReference>
<feature type="domain" description="DUF4435" evidence="2">
    <location>
        <begin position="293"/>
        <end position="437"/>
    </location>
</feature>
<feature type="domain" description="ATPase AAA-type core" evidence="1">
    <location>
        <begin position="172"/>
        <end position="244"/>
    </location>
</feature>
<organism evidence="4 5">
    <name type="scientific">Sphingomonas sanguinis</name>
    <dbReference type="NCBI Taxonomy" id="33051"/>
    <lineage>
        <taxon>Bacteria</taxon>
        <taxon>Pseudomonadati</taxon>
        <taxon>Pseudomonadota</taxon>
        <taxon>Alphaproteobacteria</taxon>
        <taxon>Sphingomonadales</taxon>
        <taxon>Sphingomonadaceae</taxon>
        <taxon>Sphingomonas</taxon>
    </lineage>
</organism>
<dbReference type="EMBL" id="JABEOV010000010">
    <property type="protein sequence ID" value="NNG53103.1"/>
    <property type="molecule type" value="Genomic_DNA"/>
</dbReference>